<gene>
    <name evidence="2" type="ORF">NVS88_12445</name>
</gene>
<reference evidence="2" key="1">
    <citation type="submission" date="2022-08" db="EMBL/GenBank/DDBJ databases">
        <title>Genome analysis of Corynebacteriales strain.</title>
        <authorList>
            <person name="Lee S.D."/>
        </authorList>
    </citation>
    <scope>NUCLEOTIDE SEQUENCE</scope>
    <source>
        <strain evidence="2">D3-21</strain>
    </source>
</reference>
<protein>
    <submittedName>
        <fullName evidence="2">ABC transporter substrate-binding protein</fullName>
    </submittedName>
</protein>
<dbReference type="PROSITE" id="PS51257">
    <property type="entry name" value="PROKAR_LIPOPROTEIN"/>
    <property type="match status" value="1"/>
</dbReference>
<dbReference type="Gene3D" id="3.40.190.10">
    <property type="entry name" value="Periplasmic binding protein-like II"/>
    <property type="match status" value="1"/>
</dbReference>
<proteinExistence type="predicted"/>
<organism evidence="2 3">
    <name type="scientific">Speluncibacter jeojiensis</name>
    <dbReference type="NCBI Taxonomy" id="2710754"/>
    <lineage>
        <taxon>Bacteria</taxon>
        <taxon>Bacillati</taxon>
        <taxon>Actinomycetota</taxon>
        <taxon>Actinomycetes</taxon>
        <taxon>Mycobacteriales</taxon>
        <taxon>Speluncibacteraceae</taxon>
        <taxon>Speluncibacter</taxon>
    </lineage>
</organism>
<dbReference type="InterPro" id="IPR007210">
    <property type="entry name" value="ABC_Gly_betaine_transp_sub-bd"/>
</dbReference>
<dbReference type="CDD" id="cd13606">
    <property type="entry name" value="PBP2_ProX_like"/>
    <property type="match status" value="1"/>
</dbReference>
<accession>A0A9X4M1Z3</accession>
<dbReference type="EMBL" id="JANRHA010000007">
    <property type="protein sequence ID" value="MDG3015359.1"/>
    <property type="molecule type" value="Genomic_DNA"/>
</dbReference>
<sequence length="316" mass="32519">MSGGVGRARGWLRAVSAIGVVAAVLALSACGSNETSLTGRSGSGEVVVGSGSSPLGEVVAEIYAGALRDAGAKVRTDLGLGAREQYLAALDGGKVNLVPELTGQLLDHYDRGATATEGKAVYEALSRSLPEQLSVSDPAAAEDREALVVTETTAHRFDLKSITDLAPHCAQLTLGGPFAVSGSRAGLVGLREVYGCGFEQFAGFPLDTATPDPASADRQLADALRTDRVQVAALSTATPEVTADSFVVLQDDKSLFPAQNVIPLFRKGALTADQIKVLDRVAGELTTGDLADMIGRVQAGQKPAAVAAEWLPAHGL</sequence>
<dbReference type="RefSeq" id="WP_277835355.1">
    <property type="nucleotide sequence ID" value="NZ_JAAIVF010000008.1"/>
</dbReference>
<dbReference type="GO" id="GO:0022857">
    <property type="term" value="F:transmembrane transporter activity"/>
    <property type="evidence" value="ECO:0007669"/>
    <property type="project" value="InterPro"/>
</dbReference>
<keyword evidence="3" id="KW-1185">Reference proteome</keyword>
<dbReference type="Gene3D" id="3.40.190.120">
    <property type="entry name" value="Osmoprotection protein (prox), domain 2"/>
    <property type="match status" value="1"/>
</dbReference>
<dbReference type="AlphaFoldDB" id="A0A9X4M1Z3"/>
<dbReference type="GO" id="GO:0043190">
    <property type="term" value="C:ATP-binding cassette (ABC) transporter complex"/>
    <property type="evidence" value="ECO:0007669"/>
    <property type="project" value="InterPro"/>
</dbReference>
<evidence type="ECO:0000313" key="2">
    <source>
        <dbReference type="EMBL" id="MDG3015359.1"/>
    </source>
</evidence>
<evidence type="ECO:0000259" key="1">
    <source>
        <dbReference type="Pfam" id="PF04069"/>
    </source>
</evidence>
<feature type="domain" description="ABC-type glycine betaine transport system substrate-binding" evidence="1">
    <location>
        <begin position="45"/>
        <end position="311"/>
    </location>
</feature>
<dbReference type="Proteomes" id="UP001152755">
    <property type="component" value="Unassembled WGS sequence"/>
</dbReference>
<name>A0A9X4M1Z3_9ACTN</name>
<dbReference type="SUPFAM" id="SSF53850">
    <property type="entry name" value="Periplasmic binding protein-like II"/>
    <property type="match status" value="1"/>
</dbReference>
<dbReference type="Pfam" id="PF04069">
    <property type="entry name" value="OpuAC"/>
    <property type="match status" value="1"/>
</dbReference>
<evidence type="ECO:0000313" key="3">
    <source>
        <dbReference type="Proteomes" id="UP001152755"/>
    </source>
</evidence>
<comment type="caution">
    <text evidence="2">The sequence shown here is derived from an EMBL/GenBank/DDBJ whole genome shotgun (WGS) entry which is preliminary data.</text>
</comment>